<dbReference type="InterPro" id="IPR044668">
    <property type="entry name" value="PuuD-like"/>
</dbReference>
<keyword evidence="2" id="KW-1185">Reference proteome</keyword>
<dbReference type="Proteomes" id="UP000295710">
    <property type="component" value="Unassembled WGS sequence"/>
</dbReference>
<dbReference type="GO" id="GO:0005829">
    <property type="term" value="C:cytosol"/>
    <property type="evidence" value="ECO:0007669"/>
    <property type="project" value="TreeGrafter"/>
</dbReference>
<dbReference type="RefSeq" id="WP_132277877.1">
    <property type="nucleotide sequence ID" value="NZ_JAOBST010000004.1"/>
</dbReference>
<dbReference type="PANTHER" id="PTHR43235:SF1">
    <property type="entry name" value="GLUTAMINE AMIDOTRANSFERASE PB2B2.05-RELATED"/>
    <property type="match status" value="1"/>
</dbReference>
<dbReference type="EMBL" id="SMMX01000008">
    <property type="protein sequence ID" value="TDA21495.1"/>
    <property type="molecule type" value="Genomic_DNA"/>
</dbReference>
<gene>
    <name evidence="1" type="ORF">E1963_10840</name>
</gene>
<dbReference type="SUPFAM" id="SSF52317">
    <property type="entry name" value="Class I glutamine amidotransferase-like"/>
    <property type="match status" value="1"/>
</dbReference>
<dbReference type="InterPro" id="IPR011697">
    <property type="entry name" value="Peptidase_C26"/>
</dbReference>
<keyword evidence="1" id="KW-0378">Hydrolase</keyword>
<comment type="caution">
    <text evidence="1">The sequence shown here is derived from an EMBL/GenBank/DDBJ whole genome shotgun (WGS) entry which is preliminary data.</text>
</comment>
<dbReference type="InterPro" id="IPR029062">
    <property type="entry name" value="Class_I_gatase-like"/>
</dbReference>
<reference evidence="1 2" key="1">
    <citation type="journal article" date="2016" name="Nat. Microbiol.">
        <title>The Mouse Intestinal Bacterial Collection (miBC) provides host-specific insight into cultured diversity and functional potential of the gut microbiota.</title>
        <authorList>
            <person name="Lagkouvardos I."/>
            <person name="Pukall R."/>
            <person name="Abt B."/>
            <person name="Foesel B.U."/>
            <person name="Meier-Kolthoff J.P."/>
            <person name="Kumar N."/>
            <person name="Bresciani A."/>
            <person name="Martinez I."/>
            <person name="Just S."/>
            <person name="Ziegler C."/>
            <person name="Brugiroux S."/>
            <person name="Garzetti D."/>
            <person name="Wenning M."/>
            <person name="Bui T.P."/>
            <person name="Wang J."/>
            <person name="Hugenholtz F."/>
            <person name="Plugge C.M."/>
            <person name="Peterson D.A."/>
            <person name="Hornef M.W."/>
            <person name="Baines J.F."/>
            <person name="Smidt H."/>
            <person name="Walter J."/>
            <person name="Kristiansen K."/>
            <person name="Nielsen H.B."/>
            <person name="Haller D."/>
            <person name="Overmann J."/>
            <person name="Stecher B."/>
            <person name="Clavel T."/>
        </authorList>
    </citation>
    <scope>NUCLEOTIDE SEQUENCE [LARGE SCALE GENOMIC DNA]</scope>
    <source>
        <strain evidence="1 2">DSM 28560</strain>
    </source>
</reference>
<protein>
    <submittedName>
        <fullName evidence="1">Gamma-glutamyl-gamma-aminobutyrate hydrolase family protein</fullName>
    </submittedName>
</protein>
<name>A0A4R4FDB2_9FIRM</name>
<evidence type="ECO:0000313" key="1">
    <source>
        <dbReference type="EMBL" id="TDA21495.1"/>
    </source>
</evidence>
<dbReference type="GO" id="GO:0016811">
    <property type="term" value="F:hydrolase activity, acting on carbon-nitrogen (but not peptide) bonds, in linear amides"/>
    <property type="evidence" value="ECO:0007669"/>
    <property type="project" value="InterPro"/>
</dbReference>
<dbReference type="PANTHER" id="PTHR43235">
    <property type="entry name" value="GLUTAMINE AMIDOTRANSFERASE PB2B2.05-RELATED"/>
    <property type="match status" value="1"/>
</dbReference>
<dbReference type="AlphaFoldDB" id="A0A4R4FDB2"/>
<dbReference type="CDD" id="cd01745">
    <property type="entry name" value="GATase1_2"/>
    <property type="match status" value="1"/>
</dbReference>
<sequence>MNPVIGIVTCGFMNERQFVPQTYIHAVEASGGIPVLLPCMTEESLYCHYTDLCDGFLFCGGDDITPFLFGEELLTDQGHTDLITDNFQLSLMRQITSAKLPLLAVCRGMQILNIAMGGSIYQDISLRPCPSVNHVQLSQSREDVSHKVTFSSNSMLYNICGDSIYTNTFHHQCIKAVGEDLRITGITSDGVIESIESVTHPFTIGVQWHPECMYSVSTPMQNLFLEFINFSRNSKVIHLV</sequence>
<organism evidence="1 2">
    <name type="scientific">Extibacter muris</name>
    <dbReference type="NCBI Taxonomy" id="1796622"/>
    <lineage>
        <taxon>Bacteria</taxon>
        <taxon>Bacillati</taxon>
        <taxon>Bacillota</taxon>
        <taxon>Clostridia</taxon>
        <taxon>Lachnospirales</taxon>
        <taxon>Lachnospiraceae</taxon>
        <taxon>Extibacter</taxon>
    </lineage>
</organism>
<dbReference type="Gene3D" id="3.40.50.880">
    <property type="match status" value="1"/>
</dbReference>
<dbReference type="PROSITE" id="PS51273">
    <property type="entry name" value="GATASE_TYPE_1"/>
    <property type="match status" value="1"/>
</dbReference>
<proteinExistence type="predicted"/>
<dbReference type="Pfam" id="PF07722">
    <property type="entry name" value="Peptidase_C26"/>
    <property type="match status" value="1"/>
</dbReference>
<evidence type="ECO:0000313" key="2">
    <source>
        <dbReference type="Proteomes" id="UP000295710"/>
    </source>
</evidence>
<accession>A0A4R4FDB2</accession>